<reference evidence="2" key="2">
    <citation type="submission" date="2022-06" db="UniProtKB">
        <authorList>
            <consortium name="EnsemblMetazoa"/>
        </authorList>
    </citation>
    <scope>IDENTIFICATION</scope>
    <source>
        <strain evidence="2">DF5081</strain>
    </source>
</reference>
<accession>A0A8R1E3M9</accession>
<organism evidence="2 3">
    <name type="scientific">Caenorhabditis japonica</name>
    <dbReference type="NCBI Taxonomy" id="281687"/>
    <lineage>
        <taxon>Eukaryota</taxon>
        <taxon>Metazoa</taxon>
        <taxon>Ecdysozoa</taxon>
        <taxon>Nematoda</taxon>
        <taxon>Chromadorea</taxon>
        <taxon>Rhabditida</taxon>
        <taxon>Rhabditina</taxon>
        <taxon>Rhabditomorpha</taxon>
        <taxon>Rhabditoidea</taxon>
        <taxon>Rhabditidae</taxon>
        <taxon>Peloderinae</taxon>
        <taxon>Caenorhabditis</taxon>
    </lineage>
</organism>
<proteinExistence type="predicted"/>
<evidence type="ECO:0000313" key="3">
    <source>
        <dbReference type="Proteomes" id="UP000005237"/>
    </source>
</evidence>
<reference evidence="3" key="1">
    <citation type="submission" date="2010-08" db="EMBL/GenBank/DDBJ databases">
        <authorList>
            <consortium name="Caenorhabditis japonica Sequencing Consortium"/>
            <person name="Wilson R.K."/>
        </authorList>
    </citation>
    <scope>NUCLEOTIDE SEQUENCE [LARGE SCALE GENOMIC DNA]</scope>
    <source>
        <strain evidence="3">DF5081</strain>
    </source>
</reference>
<keyword evidence="3" id="KW-1185">Reference proteome</keyword>
<feature type="domain" description="Ground-like" evidence="1">
    <location>
        <begin position="33"/>
        <end position="105"/>
    </location>
</feature>
<dbReference type="EnsemblMetazoa" id="CJA20697b.1">
    <property type="protein sequence ID" value="CJA20697b.1"/>
    <property type="gene ID" value="WBGene00176269"/>
</dbReference>
<protein>
    <submittedName>
        <fullName evidence="2">Ground-like domain-containing protein</fullName>
    </submittedName>
</protein>
<dbReference type="AlphaFoldDB" id="A0A8R1E3M9"/>
<evidence type="ECO:0000313" key="2">
    <source>
        <dbReference type="EnsemblMetazoa" id="CJA20697b.1"/>
    </source>
</evidence>
<name>A0A8R1E3M9_CAEJA</name>
<sequence length="157" mass="17842">MQINNFLAIYYIIAQVITSSYSLKTYNYGITHGYRCCDQALESIIMKSYEKLLRRTGGIETNLSKIASTLRKDTRQVFAKNFEAIVSRTDFGSTVSSDFTCKVELGPERLIAQVFVPDSGFDTPNRRRRIPYHELSREDLSEPSDLVISKNGILVSQ</sequence>
<dbReference type="Proteomes" id="UP000005237">
    <property type="component" value="Unassembled WGS sequence"/>
</dbReference>
<dbReference type="PANTHER" id="PTHR31967">
    <property type="entry name" value="GROUNDHOG (HEDGEHOG-LIKE FAMILY)-RELATED"/>
    <property type="match status" value="1"/>
</dbReference>
<dbReference type="PANTHER" id="PTHR31967:SF18">
    <property type="entry name" value="GROUND-LIKE DOMAIN-CONTAINING PROTEIN"/>
    <property type="match status" value="1"/>
</dbReference>
<evidence type="ECO:0000259" key="1">
    <source>
        <dbReference type="Pfam" id="PF04155"/>
    </source>
</evidence>
<dbReference type="Pfam" id="PF04155">
    <property type="entry name" value="Ground-like"/>
    <property type="match status" value="1"/>
</dbReference>
<dbReference type="InterPro" id="IPR007284">
    <property type="entry name" value="Ground-like_dom"/>
</dbReference>